<evidence type="ECO:0000313" key="3">
    <source>
        <dbReference type="Proteomes" id="UP000190797"/>
    </source>
</evidence>
<dbReference type="Proteomes" id="UP000190797">
    <property type="component" value="Chromosome"/>
</dbReference>
<dbReference type="STRING" id="1909395.BKM31_41170"/>
<evidence type="ECO:0000256" key="1">
    <source>
        <dbReference type="SAM" id="MobiDB-lite"/>
    </source>
</evidence>
<feature type="region of interest" description="Disordered" evidence="1">
    <location>
        <begin position="73"/>
        <end position="94"/>
    </location>
</feature>
<evidence type="ECO:0000313" key="2">
    <source>
        <dbReference type="EMBL" id="AQZ67017.1"/>
    </source>
</evidence>
<sequence length="94" mass="10555">MPQERETATGRCFVCKREFTFDPKEVVTFLIDPQTGFPPGFTALGTMRPATPEAVARSRDEPLCPDCHERAERYGARLDPPPPPQWPTWPPSGN</sequence>
<dbReference type="KEGG" id="noa:BKM31_41170"/>
<dbReference type="EMBL" id="CP017717">
    <property type="protein sequence ID" value="AQZ67017.1"/>
    <property type="molecule type" value="Genomic_DNA"/>
</dbReference>
<accession>A0A1V0A9Y4</accession>
<proteinExistence type="predicted"/>
<organism evidence="2 3">
    <name type="scientific">[Actinomadura] parvosata subsp. kistnae</name>
    <dbReference type="NCBI Taxonomy" id="1909395"/>
    <lineage>
        <taxon>Bacteria</taxon>
        <taxon>Bacillati</taxon>
        <taxon>Actinomycetota</taxon>
        <taxon>Actinomycetes</taxon>
        <taxon>Streptosporangiales</taxon>
        <taxon>Streptosporangiaceae</taxon>
        <taxon>Nonomuraea</taxon>
    </lineage>
</organism>
<keyword evidence="3" id="KW-1185">Reference proteome</keyword>
<dbReference type="AlphaFoldDB" id="A0A1V0A9Y4"/>
<protein>
    <submittedName>
        <fullName evidence="2">Uncharacterized protein</fullName>
    </submittedName>
</protein>
<gene>
    <name evidence="2" type="ORF">BKM31_41170</name>
</gene>
<dbReference type="OrthoDB" id="3537672at2"/>
<name>A0A1V0A9Y4_9ACTN</name>
<feature type="compositionally biased region" description="Pro residues" evidence="1">
    <location>
        <begin position="79"/>
        <end position="94"/>
    </location>
</feature>
<reference evidence="3" key="1">
    <citation type="journal article" date="2017" name="Med. Chem. Commun.">
        <title>Nonomuraea sp. ATCC 55076 harbours the largest actinomycete chromosome to date and the kistamicin biosynthetic gene cluster.</title>
        <authorList>
            <person name="Nazari B."/>
            <person name="Forneris C.C."/>
            <person name="Gibson M.I."/>
            <person name="Moon K."/>
            <person name="Schramma K.R."/>
            <person name="Seyedsayamdost M.R."/>
        </authorList>
    </citation>
    <scope>NUCLEOTIDE SEQUENCE [LARGE SCALE GENOMIC DNA]</scope>
    <source>
        <strain evidence="3">ATCC 55076</strain>
    </source>
</reference>
<dbReference type="RefSeq" id="WP_080043328.1">
    <property type="nucleotide sequence ID" value="NZ_CP017717.1"/>
</dbReference>